<gene>
    <name evidence="1" type="ORF">RRG08_052676</name>
</gene>
<dbReference type="AlphaFoldDB" id="A0AAE1ARG6"/>
<accession>A0AAE1ARG6</accession>
<reference evidence="1" key="1">
    <citation type="journal article" date="2023" name="G3 (Bethesda)">
        <title>A reference genome for the long-term kleptoplast-retaining sea slug Elysia crispata morphotype clarki.</title>
        <authorList>
            <person name="Eastman K.E."/>
            <person name="Pendleton A.L."/>
            <person name="Shaikh M.A."/>
            <person name="Suttiyut T."/>
            <person name="Ogas R."/>
            <person name="Tomko P."/>
            <person name="Gavelis G."/>
            <person name="Widhalm J.R."/>
            <person name="Wisecaver J.H."/>
        </authorList>
    </citation>
    <scope>NUCLEOTIDE SEQUENCE</scope>
    <source>
        <strain evidence="1">ECLA1</strain>
    </source>
</reference>
<name>A0AAE1ARG6_9GAST</name>
<evidence type="ECO:0000313" key="1">
    <source>
        <dbReference type="EMBL" id="KAK3791966.1"/>
    </source>
</evidence>
<comment type="caution">
    <text evidence="1">The sequence shown here is derived from an EMBL/GenBank/DDBJ whole genome shotgun (WGS) entry which is preliminary data.</text>
</comment>
<organism evidence="1 2">
    <name type="scientific">Elysia crispata</name>
    <name type="common">lettuce slug</name>
    <dbReference type="NCBI Taxonomy" id="231223"/>
    <lineage>
        <taxon>Eukaryota</taxon>
        <taxon>Metazoa</taxon>
        <taxon>Spiralia</taxon>
        <taxon>Lophotrochozoa</taxon>
        <taxon>Mollusca</taxon>
        <taxon>Gastropoda</taxon>
        <taxon>Heterobranchia</taxon>
        <taxon>Euthyneura</taxon>
        <taxon>Panpulmonata</taxon>
        <taxon>Sacoglossa</taxon>
        <taxon>Placobranchoidea</taxon>
        <taxon>Plakobranchidae</taxon>
        <taxon>Elysia</taxon>
    </lineage>
</organism>
<keyword evidence="2" id="KW-1185">Reference proteome</keyword>
<protein>
    <submittedName>
        <fullName evidence="1">Uncharacterized protein</fullName>
    </submittedName>
</protein>
<evidence type="ECO:0000313" key="2">
    <source>
        <dbReference type="Proteomes" id="UP001283361"/>
    </source>
</evidence>
<dbReference type="EMBL" id="JAWDGP010001412">
    <property type="protein sequence ID" value="KAK3791966.1"/>
    <property type="molecule type" value="Genomic_DNA"/>
</dbReference>
<proteinExistence type="predicted"/>
<sequence>MPAKGHKYQIYQRFAVRRAKDPAKTPYSTSKYSSTIITRRMKIPVQPDIRERVSGIRPYHLFAQLRILPRPHTVHLNTPLRSLHGG</sequence>
<dbReference type="Proteomes" id="UP001283361">
    <property type="component" value="Unassembled WGS sequence"/>
</dbReference>